<accession>A0A814DYD6</accession>
<proteinExistence type="predicted"/>
<comment type="caution">
    <text evidence="3">The sequence shown here is derived from an EMBL/GenBank/DDBJ whole genome shotgun (WGS) entry which is preliminary data.</text>
</comment>
<dbReference type="Proteomes" id="UP000663870">
    <property type="component" value="Unassembled WGS sequence"/>
</dbReference>
<dbReference type="EMBL" id="CAJNOL010000919">
    <property type="protein sequence ID" value="CAF1239153.1"/>
    <property type="molecule type" value="Genomic_DNA"/>
</dbReference>
<keyword evidence="1" id="KW-0472">Membrane</keyword>
<evidence type="ECO:0000313" key="3">
    <source>
        <dbReference type="EMBL" id="CAF0961312.1"/>
    </source>
</evidence>
<reference evidence="3" key="1">
    <citation type="submission" date="2021-02" db="EMBL/GenBank/DDBJ databases">
        <authorList>
            <person name="Nowell W R."/>
        </authorList>
    </citation>
    <scope>NUCLEOTIDE SEQUENCE</scope>
</reference>
<evidence type="ECO:0000256" key="1">
    <source>
        <dbReference type="SAM" id="Phobius"/>
    </source>
</evidence>
<feature type="chain" id="PRO_5035599844" evidence="2">
    <location>
        <begin position="23"/>
        <end position="204"/>
    </location>
</feature>
<name>A0A814DYD6_9BILA</name>
<keyword evidence="6" id="KW-1185">Reference proteome</keyword>
<evidence type="ECO:0000313" key="5">
    <source>
        <dbReference type="Proteomes" id="UP000663854"/>
    </source>
</evidence>
<dbReference type="Proteomes" id="UP000663854">
    <property type="component" value="Unassembled WGS sequence"/>
</dbReference>
<dbReference type="EMBL" id="CAJNOH010000238">
    <property type="protein sequence ID" value="CAF0961312.1"/>
    <property type="molecule type" value="Genomic_DNA"/>
</dbReference>
<keyword evidence="1" id="KW-0812">Transmembrane</keyword>
<sequence>MLSMQTFIIFLIIFLHISKYCCEYSSCRTNCSHNGTDDDNECWRQALVYRSSELIQRIFSFSSLSVYVDTFQRHHSKELNDTIKFIDQSLEDNLLNESFDAKLNISLFTETKQILLNFSQNLTSIPIKSPNQFPSLSCTMFTCSSDIRNYMVLFIISSAVASLTLIICIVQSIQTRRKSNPIVIVQQNLLINSPSTLMTSANTD</sequence>
<feature type="transmembrane region" description="Helical" evidence="1">
    <location>
        <begin position="150"/>
        <end position="170"/>
    </location>
</feature>
<protein>
    <submittedName>
        <fullName evidence="3">Uncharacterized protein</fullName>
    </submittedName>
</protein>
<keyword evidence="2" id="KW-0732">Signal</keyword>
<gene>
    <name evidence="4" type="ORF">JXQ802_LOCUS26363</name>
    <name evidence="3" type="ORF">PYM288_LOCUS12642</name>
</gene>
<keyword evidence="1" id="KW-1133">Transmembrane helix</keyword>
<dbReference type="AlphaFoldDB" id="A0A814DYD6"/>
<evidence type="ECO:0000256" key="2">
    <source>
        <dbReference type="SAM" id="SignalP"/>
    </source>
</evidence>
<feature type="signal peptide" evidence="2">
    <location>
        <begin position="1"/>
        <end position="22"/>
    </location>
</feature>
<organism evidence="3 5">
    <name type="scientific">Rotaria sordida</name>
    <dbReference type="NCBI Taxonomy" id="392033"/>
    <lineage>
        <taxon>Eukaryota</taxon>
        <taxon>Metazoa</taxon>
        <taxon>Spiralia</taxon>
        <taxon>Gnathifera</taxon>
        <taxon>Rotifera</taxon>
        <taxon>Eurotatoria</taxon>
        <taxon>Bdelloidea</taxon>
        <taxon>Philodinida</taxon>
        <taxon>Philodinidae</taxon>
        <taxon>Rotaria</taxon>
    </lineage>
</organism>
<evidence type="ECO:0000313" key="4">
    <source>
        <dbReference type="EMBL" id="CAF1239153.1"/>
    </source>
</evidence>
<evidence type="ECO:0000313" key="6">
    <source>
        <dbReference type="Proteomes" id="UP000663870"/>
    </source>
</evidence>